<gene>
    <name evidence="4" type="ORF">DPMN_011125</name>
</gene>
<evidence type="ECO:0000256" key="2">
    <source>
        <dbReference type="ARBA" id="ARBA00023242"/>
    </source>
</evidence>
<dbReference type="GO" id="GO:0003723">
    <property type="term" value="F:RNA binding"/>
    <property type="evidence" value="ECO:0007669"/>
    <property type="project" value="TreeGrafter"/>
</dbReference>
<accession>A0A9D4N3G2</accession>
<keyword evidence="5" id="KW-1185">Reference proteome</keyword>
<comment type="caution">
    <text evidence="4">The sequence shown here is derived from an EMBL/GenBank/DDBJ whole genome shotgun (WGS) entry which is preliminary data.</text>
</comment>
<feature type="compositionally biased region" description="Acidic residues" evidence="3">
    <location>
        <begin position="365"/>
        <end position="386"/>
    </location>
</feature>
<dbReference type="GO" id="GO:0003714">
    <property type="term" value="F:transcription corepressor activity"/>
    <property type="evidence" value="ECO:0007669"/>
    <property type="project" value="TreeGrafter"/>
</dbReference>
<keyword evidence="2" id="KW-0539">Nucleus</keyword>
<reference evidence="4" key="2">
    <citation type="submission" date="2020-11" db="EMBL/GenBank/DDBJ databases">
        <authorList>
            <person name="McCartney M.A."/>
            <person name="Auch B."/>
            <person name="Kono T."/>
            <person name="Mallez S."/>
            <person name="Becker A."/>
            <person name="Gohl D.M."/>
            <person name="Silverstein K.A.T."/>
            <person name="Koren S."/>
            <person name="Bechman K.B."/>
            <person name="Herman A."/>
            <person name="Abrahante J.E."/>
            <person name="Garbe J."/>
        </authorList>
    </citation>
    <scope>NUCLEOTIDE SEQUENCE</scope>
    <source>
        <strain evidence="4">Duluth1</strain>
        <tissue evidence="4">Whole animal</tissue>
    </source>
</reference>
<reference evidence="4" key="1">
    <citation type="journal article" date="2019" name="bioRxiv">
        <title>The Genome of the Zebra Mussel, Dreissena polymorpha: A Resource for Invasive Species Research.</title>
        <authorList>
            <person name="McCartney M.A."/>
            <person name="Auch B."/>
            <person name="Kono T."/>
            <person name="Mallez S."/>
            <person name="Zhang Y."/>
            <person name="Obille A."/>
            <person name="Becker A."/>
            <person name="Abrahante J.E."/>
            <person name="Garbe J."/>
            <person name="Badalamenti J.P."/>
            <person name="Herman A."/>
            <person name="Mangelson H."/>
            <person name="Liachko I."/>
            <person name="Sullivan S."/>
            <person name="Sone E.D."/>
            <person name="Koren S."/>
            <person name="Silverstein K.A.T."/>
            <person name="Beckman K.B."/>
            <person name="Gohl D.M."/>
        </authorList>
    </citation>
    <scope>NUCLEOTIDE SEQUENCE</scope>
    <source>
        <strain evidence="4">Duluth1</strain>
        <tissue evidence="4">Whole animal</tissue>
    </source>
</reference>
<dbReference type="PANTHER" id="PTHR13213:SF2">
    <property type="entry name" value="MYB-BINDING PROTEIN 1A"/>
    <property type="match status" value="1"/>
</dbReference>
<name>A0A9D4N3G2_DREPO</name>
<proteinExistence type="predicted"/>
<dbReference type="GO" id="GO:0043565">
    <property type="term" value="F:sequence-specific DNA binding"/>
    <property type="evidence" value="ECO:0007669"/>
    <property type="project" value="TreeGrafter"/>
</dbReference>
<sequence length="768" mass="85654">MALLGRYVGESGSADLQLASLRSLMTTPGSCMLDSHTGTSLLADIIAKLLPEAQKKVLAELMKASQIKQSWIVASEGRRLGECLQWCAREMATLVINPNIDHADMLACLQLLYLRSFFTVTIPNKSIPFCTVLNADVQPSYYKCVLDTFMKSVSKLLTVNIKGVSRLSQLNGHMDLMFSLLQYGQLLLTSPGHLKLTNPPDGLQIEEEWGQLVQVVSEIDIKRKGEERLSGSHAFELLYFHTALQLLIEPDIALETLQDLHVCYKRSCKKRKLLTKEDGPAWIEVVTELLLSLMFKGSAMSRSVANIVMATLAEHVTPQALQLIVEALQQSSLTSEDGVVGVEESMDSDMEDDMDTSEQQLEEGSSSEEEEEDGDDEEDSGVEEESLSVPEELKANVKAALGEAAVIEGEDNSEQEDVEVSDSEMMQLDSMLAAAFRSMKRGKQVDKDKQRQLHTFKIRVLDLVDMLIKHHPTPSLLTMIVLPLVDRVVGGIRNQDEQTLANRAHNTLMLLCKVKKLEPEEGSSSDRLLEVLQLLIQFAAKVSLPDLVTDVTKCCILVIKTILQQPSVSPLKTRATAAQNTPSTVRGIDQVVSMVRDAVFALLNSKKAHCPAPLLHTLLQRFTKLFWPLTKNILATLESQDCKVFMKSQCANFLLLMINKQTVSELEAERWSEFVASWKTSATKVLAAVNEGDLKKSFVEEVLSVCIRVHQLQPDTEVLDEDVLERLHSQRSHLSQTSRAHLNKLMPDLTVEERRVKKGKKKEAKTWD</sequence>
<evidence type="ECO:0000313" key="4">
    <source>
        <dbReference type="EMBL" id="KAH3887110.1"/>
    </source>
</evidence>
<evidence type="ECO:0000313" key="5">
    <source>
        <dbReference type="Proteomes" id="UP000828390"/>
    </source>
</evidence>
<dbReference type="Proteomes" id="UP000828390">
    <property type="component" value="Unassembled WGS sequence"/>
</dbReference>
<feature type="compositionally biased region" description="Acidic residues" evidence="3">
    <location>
        <begin position="346"/>
        <end position="356"/>
    </location>
</feature>
<evidence type="ECO:0000256" key="3">
    <source>
        <dbReference type="SAM" id="MobiDB-lite"/>
    </source>
</evidence>
<dbReference type="AlphaFoldDB" id="A0A9D4N3G2"/>
<feature type="region of interest" description="Disordered" evidence="3">
    <location>
        <begin position="346"/>
        <end position="391"/>
    </location>
</feature>
<evidence type="ECO:0000256" key="1">
    <source>
        <dbReference type="ARBA" id="ARBA00004123"/>
    </source>
</evidence>
<protein>
    <submittedName>
        <fullName evidence="4">Uncharacterized protein</fullName>
    </submittedName>
</protein>
<dbReference type="InterPro" id="IPR007015">
    <property type="entry name" value="DNA_pol_V/MYBBP1A"/>
</dbReference>
<dbReference type="GO" id="GO:0005730">
    <property type="term" value="C:nucleolus"/>
    <property type="evidence" value="ECO:0007669"/>
    <property type="project" value="InterPro"/>
</dbReference>
<dbReference type="EMBL" id="JAIWYP010000001">
    <property type="protein sequence ID" value="KAH3887110.1"/>
    <property type="molecule type" value="Genomic_DNA"/>
</dbReference>
<comment type="subcellular location">
    <subcellularLocation>
        <location evidence="1">Nucleus</location>
    </subcellularLocation>
</comment>
<organism evidence="4 5">
    <name type="scientific">Dreissena polymorpha</name>
    <name type="common">Zebra mussel</name>
    <name type="synonym">Mytilus polymorpha</name>
    <dbReference type="NCBI Taxonomy" id="45954"/>
    <lineage>
        <taxon>Eukaryota</taxon>
        <taxon>Metazoa</taxon>
        <taxon>Spiralia</taxon>
        <taxon>Lophotrochozoa</taxon>
        <taxon>Mollusca</taxon>
        <taxon>Bivalvia</taxon>
        <taxon>Autobranchia</taxon>
        <taxon>Heteroconchia</taxon>
        <taxon>Euheterodonta</taxon>
        <taxon>Imparidentia</taxon>
        <taxon>Neoheterodontei</taxon>
        <taxon>Myida</taxon>
        <taxon>Dreissenoidea</taxon>
        <taxon>Dreissenidae</taxon>
        <taxon>Dreissena</taxon>
    </lineage>
</organism>
<dbReference type="PANTHER" id="PTHR13213">
    <property type="entry name" value="MYB-BINDING PROTEIN 1A FAMILY MEMBER"/>
    <property type="match status" value="1"/>
</dbReference>
<dbReference type="Pfam" id="PF04931">
    <property type="entry name" value="DNA_pol_phi"/>
    <property type="match status" value="1"/>
</dbReference>